<dbReference type="InterPro" id="IPR036188">
    <property type="entry name" value="FAD/NAD-bd_sf"/>
</dbReference>
<evidence type="ECO:0000259" key="8">
    <source>
        <dbReference type="Pfam" id="PF07992"/>
    </source>
</evidence>
<dbReference type="Pfam" id="PF07992">
    <property type="entry name" value="Pyr_redox_2"/>
    <property type="match status" value="1"/>
</dbReference>
<dbReference type="GO" id="GO:0016656">
    <property type="term" value="F:monodehydroascorbate reductase (NADH) activity"/>
    <property type="evidence" value="ECO:0007669"/>
    <property type="project" value="UniProtKB-EC"/>
</dbReference>
<evidence type="ECO:0000256" key="1">
    <source>
        <dbReference type="ARBA" id="ARBA00001974"/>
    </source>
</evidence>
<dbReference type="InterPro" id="IPR016156">
    <property type="entry name" value="FAD/NAD-linked_Rdtase_dimer_sf"/>
</dbReference>
<dbReference type="EMBL" id="SIDB01000001">
    <property type="protein sequence ID" value="KAI3437605.1"/>
    <property type="molecule type" value="Genomic_DNA"/>
</dbReference>
<dbReference type="Gene3D" id="3.50.50.60">
    <property type="entry name" value="FAD/NAD(P)-binding domain"/>
    <property type="match status" value="2"/>
</dbReference>
<protein>
    <recommendedName>
        <fullName evidence="7">monodehydroascorbate reductase (NADH)</fullName>
        <ecNumber evidence="7">1.6.5.4</ecNumber>
    </recommendedName>
</protein>
<dbReference type="InterPro" id="IPR050446">
    <property type="entry name" value="FAD-oxidoreductase/Apoptosis"/>
</dbReference>
<evidence type="ECO:0000256" key="3">
    <source>
        <dbReference type="ARBA" id="ARBA00022630"/>
    </source>
</evidence>
<evidence type="ECO:0000256" key="5">
    <source>
        <dbReference type="ARBA" id="ARBA00023002"/>
    </source>
</evidence>
<dbReference type="InterPro" id="IPR023753">
    <property type="entry name" value="FAD/NAD-binding_dom"/>
</dbReference>
<dbReference type="SUPFAM" id="SSF55424">
    <property type="entry name" value="FAD/NAD-linked reductases, dimerisation (C-terminal) domain"/>
    <property type="match status" value="1"/>
</dbReference>
<gene>
    <name evidence="10" type="ORF">D9Q98_000057</name>
</gene>
<dbReference type="EC" id="1.6.5.4" evidence="7"/>
<name>A0A9D4Z199_CHLVU</name>
<dbReference type="PRINTS" id="PR00411">
    <property type="entry name" value="PNDRDTASEI"/>
</dbReference>
<keyword evidence="11" id="KW-1185">Reference proteome</keyword>
<evidence type="ECO:0000313" key="11">
    <source>
        <dbReference type="Proteomes" id="UP001055712"/>
    </source>
</evidence>
<keyword evidence="3" id="KW-0285">Flavoprotein</keyword>
<sequence>MAAAKQYDAVVIGGGNSAGYLGAAWVKNNSGKLAILGEEPYVSYERPALSKAYLFPEKPARLPGFHTTVGGGGERHEPGWYSENGVDFLTNTRVTAVDVAGKQLTTASGDTISYDKLVVATGARAVTLKDFKTPGADLKGVHVLRNVQDADSLIEAMQACKAAGGKAVCVGGGYIGMECAAGLAMNGLDVTVVFPEDRLMSRLFTPEIAAFYESFYAAKGIKLLKGDTVTSLEGSGGTVTTAVLKSGERLECSLVLVGVGARPNTDLFAGQLDLVEGPPGGIKVNSNLQASHPDVYAMGDVATFPLQLTGGTPARQEHVNCCRQTATYVANQLASPGGPAFDYLPFFYSRVFSLSWQFYGLSEGNVVMHGDQSAGKFGAFWVKDGRVVGAFLEGGSDEENAAIKKTVVARAAAPADLEQQGLAFALSSLSL</sequence>
<dbReference type="AlphaFoldDB" id="A0A9D4Z199"/>
<evidence type="ECO:0000256" key="4">
    <source>
        <dbReference type="ARBA" id="ARBA00022827"/>
    </source>
</evidence>
<comment type="similarity">
    <text evidence="2">Belongs to the FAD-dependent oxidoreductase family.</text>
</comment>
<evidence type="ECO:0000256" key="2">
    <source>
        <dbReference type="ARBA" id="ARBA00006442"/>
    </source>
</evidence>
<keyword evidence="4" id="KW-0274">FAD</keyword>
<evidence type="ECO:0000256" key="6">
    <source>
        <dbReference type="ARBA" id="ARBA00023027"/>
    </source>
</evidence>
<dbReference type="Gene3D" id="3.30.390.30">
    <property type="match status" value="1"/>
</dbReference>
<evidence type="ECO:0000256" key="7">
    <source>
        <dbReference type="ARBA" id="ARBA00038920"/>
    </source>
</evidence>
<feature type="domain" description="Monodehydroascorbate reductase 3-like C-terminal" evidence="9">
    <location>
        <begin position="344"/>
        <end position="425"/>
    </location>
</feature>
<dbReference type="GO" id="GO:0005737">
    <property type="term" value="C:cytoplasm"/>
    <property type="evidence" value="ECO:0007669"/>
    <property type="project" value="TreeGrafter"/>
</dbReference>
<dbReference type="InterPro" id="IPR048618">
    <property type="entry name" value="MDHAR3-like_C"/>
</dbReference>
<evidence type="ECO:0000313" key="10">
    <source>
        <dbReference type="EMBL" id="KAI3437605.1"/>
    </source>
</evidence>
<dbReference type="PANTHER" id="PTHR43557">
    <property type="entry name" value="APOPTOSIS-INDUCING FACTOR 1"/>
    <property type="match status" value="1"/>
</dbReference>
<comment type="caution">
    <text evidence="10">The sequence shown here is derived from an EMBL/GenBank/DDBJ whole genome shotgun (WGS) entry which is preliminary data.</text>
</comment>
<proteinExistence type="inferred from homology"/>
<feature type="domain" description="FAD/NAD(P)-binding" evidence="8">
    <location>
        <begin position="7"/>
        <end position="308"/>
    </location>
</feature>
<dbReference type="PRINTS" id="PR00368">
    <property type="entry name" value="FADPNR"/>
</dbReference>
<evidence type="ECO:0000259" key="9">
    <source>
        <dbReference type="Pfam" id="PF21791"/>
    </source>
</evidence>
<accession>A0A9D4Z199</accession>
<dbReference type="Proteomes" id="UP001055712">
    <property type="component" value="Unassembled WGS sequence"/>
</dbReference>
<keyword evidence="6" id="KW-0520">NAD</keyword>
<comment type="cofactor">
    <cofactor evidence="1">
        <name>FAD</name>
        <dbReference type="ChEBI" id="CHEBI:57692"/>
    </cofactor>
</comment>
<dbReference type="Pfam" id="PF21791">
    <property type="entry name" value="MDHAR3-like_C"/>
    <property type="match status" value="1"/>
</dbReference>
<dbReference type="OrthoDB" id="432169at2759"/>
<reference evidence="10" key="1">
    <citation type="journal article" date="2019" name="Plant J.">
        <title>Chlorella vulgaris genome assembly and annotation reveals the molecular basis for metabolic acclimation to high light conditions.</title>
        <authorList>
            <person name="Cecchin M."/>
            <person name="Marcolungo L."/>
            <person name="Rossato M."/>
            <person name="Girolomoni L."/>
            <person name="Cosentino E."/>
            <person name="Cuine S."/>
            <person name="Li-Beisson Y."/>
            <person name="Delledonne M."/>
            <person name="Ballottari M."/>
        </authorList>
    </citation>
    <scope>NUCLEOTIDE SEQUENCE</scope>
    <source>
        <strain evidence="10">211/11P</strain>
    </source>
</reference>
<reference evidence="10" key="2">
    <citation type="submission" date="2020-11" db="EMBL/GenBank/DDBJ databases">
        <authorList>
            <person name="Cecchin M."/>
            <person name="Marcolungo L."/>
            <person name="Rossato M."/>
            <person name="Girolomoni L."/>
            <person name="Cosentino E."/>
            <person name="Cuine S."/>
            <person name="Li-Beisson Y."/>
            <person name="Delledonne M."/>
            <person name="Ballottari M."/>
        </authorList>
    </citation>
    <scope>NUCLEOTIDE SEQUENCE</scope>
    <source>
        <strain evidence="10">211/11P</strain>
        <tissue evidence="10">Whole cell</tissue>
    </source>
</reference>
<dbReference type="SUPFAM" id="SSF51905">
    <property type="entry name" value="FAD/NAD(P)-binding domain"/>
    <property type="match status" value="2"/>
</dbReference>
<organism evidence="10 11">
    <name type="scientific">Chlorella vulgaris</name>
    <name type="common">Green alga</name>
    <dbReference type="NCBI Taxonomy" id="3077"/>
    <lineage>
        <taxon>Eukaryota</taxon>
        <taxon>Viridiplantae</taxon>
        <taxon>Chlorophyta</taxon>
        <taxon>core chlorophytes</taxon>
        <taxon>Trebouxiophyceae</taxon>
        <taxon>Chlorellales</taxon>
        <taxon>Chlorellaceae</taxon>
        <taxon>Chlorella clade</taxon>
        <taxon>Chlorella</taxon>
    </lineage>
</organism>
<keyword evidence="5" id="KW-0560">Oxidoreductase</keyword>
<dbReference type="PANTHER" id="PTHR43557:SF2">
    <property type="entry name" value="RIESKE DOMAIN-CONTAINING PROTEIN-RELATED"/>
    <property type="match status" value="1"/>
</dbReference>